<dbReference type="EMBL" id="FRFG01000087">
    <property type="protein sequence ID" value="SHO58989.1"/>
    <property type="molecule type" value="Genomic_DNA"/>
</dbReference>
<organism evidence="1 2">
    <name type="scientific">Vibrio quintilis</name>
    <dbReference type="NCBI Taxonomy" id="1117707"/>
    <lineage>
        <taxon>Bacteria</taxon>
        <taxon>Pseudomonadati</taxon>
        <taxon>Pseudomonadota</taxon>
        <taxon>Gammaproteobacteria</taxon>
        <taxon>Vibrionales</taxon>
        <taxon>Vibrionaceae</taxon>
        <taxon>Vibrio</taxon>
    </lineage>
</organism>
<protein>
    <submittedName>
        <fullName evidence="1">Uncharacterized protein</fullName>
    </submittedName>
</protein>
<reference evidence="2" key="1">
    <citation type="submission" date="2016-12" db="EMBL/GenBank/DDBJ databases">
        <authorList>
            <person name="Rodrigo-Torres L."/>
            <person name="Arahal R.D."/>
            <person name="Lucena T."/>
        </authorList>
    </citation>
    <scope>NUCLEOTIDE SEQUENCE [LARGE SCALE GENOMIC DNA]</scope>
</reference>
<gene>
    <name evidence="1" type="ORF">VQ7734_04764</name>
</gene>
<evidence type="ECO:0000313" key="1">
    <source>
        <dbReference type="EMBL" id="SHO58989.1"/>
    </source>
</evidence>
<dbReference type="AlphaFoldDB" id="A0A1M7Z1Z3"/>
<accession>A0A1M7Z1Z3</accession>
<proteinExistence type="predicted"/>
<dbReference type="STRING" id="1117707.VQ7734_04764"/>
<evidence type="ECO:0000313" key="2">
    <source>
        <dbReference type="Proteomes" id="UP000184600"/>
    </source>
</evidence>
<sequence>MKNKQGPPVQCGPCLFLFPELFFLPDLFLCTDLRECTSVIGVFMKGASRPVAGEIQ</sequence>
<keyword evidence="2" id="KW-1185">Reference proteome</keyword>
<name>A0A1M7Z1Z3_9VIBR</name>
<dbReference type="Proteomes" id="UP000184600">
    <property type="component" value="Unassembled WGS sequence"/>
</dbReference>